<accession>A0A0C9UWE6</accession>
<gene>
    <name evidence="10" type="ORF">M422DRAFT_248140</name>
</gene>
<evidence type="ECO:0000259" key="9">
    <source>
        <dbReference type="Pfam" id="PF00324"/>
    </source>
</evidence>
<evidence type="ECO:0000256" key="1">
    <source>
        <dbReference type="ARBA" id="ARBA00004141"/>
    </source>
</evidence>
<feature type="domain" description="Amino acid permease/ SLC12A" evidence="9">
    <location>
        <begin position="89"/>
        <end position="551"/>
    </location>
</feature>
<evidence type="ECO:0000256" key="6">
    <source>
        <dbReference type="ARBA" id="ARBA00023136"/>
    </source>
</evidence>
<dbReference type="AlphaFoldDB" id="A0A0C9UWE6"/>
<feature type="transmembrane region" description="Helical" evidence="8">
    <location>
        <begin position="321"/>
        <end position="339"/>
    </location>
</feature>
<feature type="transmembrane region" description="Helical" evidence="8">
    <location>
        <begin position="167"/>
        <end position="192"/>
    </location>
</feature>
<organism evidence="10 11">
    <name type="scientific">Sphaerobolus stellatus (strain SS14)</name>
    <dbReference type="NCBI Taxonomy" id="990650"/>
    <lineage>
        <taxon>Eukaryota</taxon>
        <taxon>Fungi</taxon>
        <taxon>Dikarya</taxon>
        <taxon>Basidiomycota</taxon>
        <taxon>Agaricomycotina</taxon>
        <taxon>Agaricomycetes</taxon>
        <taxon>Phallomycetidae</taxon>
        <taxon>Geastrales</taxon>
        <taxon>Sphaerobolaceae</taxon>
        <taxon>Sphaerobolus</taxon>
    </lineage>
</organism>
<evidence type="ECO:0000256" key="8">
    <source>
        <dbReference type="SAM" id="Phobius"/>
    </source>
</evidence>
<dbReference type="FunFam" id="1.20.1740.10:FF:000006">
    <property type="entry name" value="General amino acid permease"/>
    <property type="match status" value="1"/>
</dbReference>
<feature type="compositionally biased region" description="Basic and acidic residues" evidence="7">
    <location>
        <begin position="37"/>
        <end position="52"/>
    </location>
</feature>
<feature type="transmembrane region" description="Helical" evidence="8">
    <location>
        <begin position="225"/>
        <end position="245"/>
    </location>
</feature>
<evidence type="ECO:0000256" key="3">
    <source>
        <dbReference type="ARBA" id="ARBA00022692"/>
    </source>
</evidence>
<name>A0A0C9UWE6_SPHS4</name>
<dbReference type="PANTHER" id="PTHR43341:SF20">
    <property type="entry name" value="AAT FAMILY AMINO ACID TRANSPORTER"/>
    <property type="match status" value="1"/>
</dbReference>
<keyword evidence="5 8" id="KW-1133">Transmembrane helix</keyword>
<feature type="transmembrane region" description="Helical" evidence="8">
    <location>
        <begin position="491"/>
        <end position="512"/>
    </location>
</feature>
<evidence type="ECO:0000256" key="4">
    <source>
        <dbReference type="ARBA" id="ARBA00022970"/>
    </source>
</evidence>
<proteinExistence type="predicted"/>
<feature type="compositionally biased region" description="Low complexity" evidence="7">
    <location>
        <begin position="16"/>
        <end position="28"/>
    </location>
</feature>
<feature type="transmembrane region" description="Helical" evidence="8">
    <location>
        <begin position="452"/>
        <end position="471"/>
    </location>
</feature>
<keyword evidence="3 8" id="KW-0812">Transmembrane</keyword>
<keyword evidence="6 8" id="KW-0472">Membrane</keyword>
<dbReference type="InterPro" id="IPR004841">
    <property type="entry name" value="AA-permease/SLC12A_dom"/>
</dbReference>
<feature type="region of interest" description="Disordered" evidence="7">
    <location>
        <begin position="1"/>
        <end position="78"/>
    </location>
</feature>
<keyword evidence="11" id="KW-1185">Reference proteome</keyword>
<dbReference type="EMBL" id="KN837099">
    <property type="protein sequence ID" value="KIJ47993.1"/>
    <property type="molecule type" value="Genomic_DNA"/>
</dbReference>
<evidence type="ECO:0000256" key="2">
    <source>
        <dbReference type="ARBA" id="ARBA00022448"/>
    </source>
</evidence>
<feature type="transmembrane region" description="Helical" evidence="8">
    <location>
        <begin position="281"/>
        <end position="300"/>
    </location>
</feature>
<feature type="transmembrane region" description="Helical" evidence="8">
    <location>
        <begin position="198"/>
        <end position="216"/>
    </location>
</feature>
<feature type="transmembrane region" description="Helical" evidence="8">
    <location>
        <begin position="421"/>
        <end position="440"/>
    </location>
</feature>
<dbReference type="Pfam" id="PF00324">
    <property type="entry name" value="AA_permease"/>
    <property type="match status" value="1"/>
</dbReference>
<keyword evidence="4" id="KW-0029">Amino-acid transport</keyword>
<dbReference type="GO" id="GO:0016020">
    <property type="term" value="C:membrane"/>
    <property type="evidence" value="ECO:0007669"/>
    <property type="project" value="UniProtKB-SubCell"/>
</dbReference>
<protein>
    <recommendedName>
        <fullName evidence="9">Amino acid permease/ SLC12A domain-containing protein</fullName>
    </recommendedName>
</protein>
<dbReference type="Gene3D" id="1.20.1740.10">
    <property type="entry name" value="Amino acid/polyamine transporter I"/>
    <property type="match status" value="1"/>
</dbReference>
<feature type="transmembrane region" description="Helical" evidence="8">
    <location>
        <begin position="90"/>
        <end position="108"/>
    </location>
</feature>
<sequence>MSPKTSAPPNDNLMLPTSSSSPVSSFTYPPSPSPACEQKRGTSKEEDEKARAEIYTTEASREDNGTEYGGRGKQVDEEGHLQRHLKTRHVQMISIGGVIGTGLFLGTARSLSEGGPLGLLLGYTVMSSVCIGVMICLGELVTYLPVPGGQVTLAGRFVDPALSFALGWNYWYCFAITLPGELSAASVIVSYWNKTINSGVWITIFLLVVVVINFLGTRSFGECEFWFASIKVATIVGLIILGLVIDLGGAPNHDRLGFRYWRTPGPFVQFAGIGGAKGQFLGFWSVLIQAAYAFIGTEILGMTAAETQNPRRNLPRAIRTVYWRISLFYIVGVFILGLICPSNAPSLTSGLGTAASSAWVIAIKMATIKALPSIINAALLTSAWSAGSSDLYTSSRALYGLAVNGHAPRFLRIVDRRGTPYPSLIVCSVFGALAYTGVSAGSSRTFNYFSNMSSVAGIINWMGICIAALRFRRGLKAQGFGLEILPYKSPLMPYIGWWSLSWILVIIIFAKWDVFIKGRWDTGSFISTYLPIPFFVVMFVGYKFWKKTKVVSLKEMDLVSGVSDA</sequence>
<evidence type="ECO:0000313" key="11">
    <source>
        <dbReference type="Proteomes" id="UP000054279"/>
    </source>
</evidence>
<reference evidence="10 11" key="1">
    <citation type="submission" date="2014-06" db="EMBL/GenBank/DDBJ databases">
        <title>Evolutionary Origins and Diversification of the Mycorrhizal Mutualists.</title>
        <authorList>
            <consortium name="DOE Joint Genome Institute"/>
            <consortium name="Mycorrhizal Genomics Consortium"/>
            <person name="Kohler A."/>
            <person name="Kuo A."/>
            <person name="Nagy L.G."/>
            <person name="Floudas D."/>
            <person name="Copeland A."/>
            <person name="Barry K.W."/>
            <person name="Cichocki N."/>
            <person name="Veneault-Fourrey C."/>
            <person name="LaButti K."/>
            <person name="Lindquist E.A."/>
            <person name="Lipzen A."/>
            <person name="Lundell T."/>
            <person name="Morin E."/>
            <person name="Murat C."/>
            <person name="Riley R."/>
            <person name="Ohm R."/>
            <person name="Sun H."/>
            <person name="Tunlid A."/>
            <person name="Henrissat B."/>
            <person name="Grigoriev I.V."/>
            <person name="Hibbett D.S."/>
            <person name="Martin F."/>
        </authorList>
    </citation>
    <scope>NUCLEOTIDE SEQUENCE [LARGE SCALE GENOMIC DNA]</scope>
    <source>
        <strain evidence="10 11">SS14</strain>
    </source>
</reference>
<dbReference type="PIRSF" id="PIRSF006060">
    <property type="entry name" value="AA_transporter"/>
    <property type="match status" value="1"/>
</dbReference>
<dbReference type="GO" id="GO:0015171">
    <property type="term" value="F:amino acid transmembrane transporter activity"/>
    <property type="evidence" value="ECO:0007669"/>
    <property type="project" value="TreeGrafter"/>
</dbReference>
<feature type="transmembrane region" description="Helical" evidence="8">
    <location>
        <begin position="120"/>
        <end position="146"/>
    </location>
</feature>
<feature type="transmembrane region" description="Helical" evidence="8">
    <location>
        <begin position="524"/>
        <end position="545"/>
    </location>
</feature>
<dbReference type="OrthoDB" id="10062876at2759"/>
<keyword evidence="2" id="KW-0813">Transport</keyword>
<evidence type="ECO:0000256" key="5">
    <source>
        <dbReference type="ARBA" id="ARBA00022989"/>
    </source>
</evidence>
<dbReference type="HOGENOM" id="CLU_007946_12_1_1"/>
<dbReference type="InterPro" id="IPR050524">
    <property type="entry name" value="APC_YAT"/>
</dbReference>
<evidence type="ECO:0000256" key="7">
    <source>
        <dbReference type="SAM" id="MobiDB-lite"/>
    </source>
</evidence>
<evidence type="ECO:0000313" key="10">
    <source>
        <dbReference type="EMBL" id="KIJ47993.1"/>
    </source>
</evidence>
<dbReference type="PANTHER" id="PTHR43341">
    <property type="entry name" value="AMINO ACID PERMEASE"/>
    <property type="match status" value="1"/>
</dbReference>
<dbReference type="PROSITE" id="PS00218">
    <property type="entry name" value="AMINO_ACID_PERMEASE_1"/>
    <property type="match status" value="1"/>
</dbReference>
<dbReference type="Proteomes" id="UP000054279">
    <property type="component" value="Unassembled WGS sequence"/>
</dbReference>
<comment type="subcellular location">
    <subcellularLocation>
        <location evidence="1">Membrane</location>
        <topology evidence="1">Multi-pass membrane protein</topology>
    </subcellularLocation>
</comment>
<dbReference type="InterPro" id="IPR004840">
    <property type="entry name" value="Amino_acid_permease_CS"/>
</dbReference>